<dbReference type="SUPFAM" id="SSF56784">
    <property type="entry name" value="HAD-like"/>
    <property type="match status" value="1"/>
</dbReference>
<dbReference type="EMBL" id="CP002631">
    <property type="protein sequence ID" value="AEB15092.1"/>
    <property type="molecule type" value="Genomic_DNA"/>
</dbReference>
<dbReference type="GO" id="GO:0016787">
    <property type="term" value="F:hydrolase activity"/>
    <property type="evidence" value="ECO:0007669"/>
    <property type="project" value="UniProtKB-KW"/>
</dbReference>
<dbReference type="Gene3D" id="3.40.50.1000">
    <property type="entry name" value="HAD superfamily/HAD-like"/>
    <property type="match status" value="1"/>
</dbReference>
<dbReference type="STRING" id="869209.Tresu_2223"/>
<proteinExistence type="predicted"/>
<dbReference type="GeneID" id="302999342"/>
<dbReference type="InterPro" id="IPR050155">
    <property type="entry name" value="HAD-like_hydrolase_sf"/>
</dbReference>
<dbReference type="SFLD" id="SFLDG01129">
    <property type="entry name" value="C1.5:_HAD__Beta-PGM__Phosphata"/>
    <property type="match status" value="1"/>
</dbReference>
<dbReference type="SFLD" id="SFLDG01135">
    <property type="entry name" value="C1.5.6:_HAD__Beta-PGM__Phospha"/>
    <property type="match status" value="1"/>
</dbReference>
<name>F2NTN3_TRES6</name>
<keyword evidence="2" id="KW-1185">Reference proteome</keyword>
<reference evidence="1 2" key="1">
    <citation type="journal article" date="2011" name="Stand. Genomic Sci.">
        <title>Complete genome sequence of Treponema succinifaciens type strain (6091).</title>
        <authorList>
            <person name="Han C."/>
            <person name="Gronow S."/>
            <person name="Teshima H."/>
            <person name="Lapidus A."/>
            <person name="Nolan M."/>
            <person name="Lucas S."/>
            <person name="Hammon N."/>
            <person name="Deshpande S."/>
            <person name="Cheng J.F."/>
            <person name="Zeytun A."/>
            <person name="Tapia R."/>
            <person name="Goodwin L."/>
            <person name="Pitluck S."/>
            <person name="Liolios K."/>
            <person name="Pagani I."/>
            <person name="Ivanova N."/>
            <person name="Mavromatis K."/>
            <person name="Mikhailova N."/>
            <person name="Huntemann M."/>
            <person name="Pati A."/>
            <person name="Chen A."/>
            <person name="Palaniappan K."/>
            <person name="Land M."/>
            <person name="Hauser L."/>
            <person name="Brambilla E.M."/>
            <person name="Rohde M."/>
            <person name="Goker M."/>
            <person name="Woyke T."/>
            <person name="Bristow J."/>
            <person name="Eisen J.A."/>
            <person name="Markowitz V."/>
            <person name="Hugenholtz P."/>
            <person name="Kyrpides N.C."/>
            <person name="Klenk H.P."/>
            <person name="Detter J.C."/>
        </authorList>
    </citation>
    <scope>NUCLEOTIDE SEQUENCE [LARGE SCALE GENOMIC DNA]</scope>
    <source>
        <strain evidence="2">ATCC 33096 / DSM 2489 / 6091</strain>
    </source>
</reference>
<reference evidence="2" key="2">
    <citation type="submission" date="2011-04" db="EMBL/GenBank/DDBJ databases">
        <title>The complete genome of chromosome of Treponema succinifaciens DSM 2489.</title>
        <authorList>
            <person name="Lucas S."/>
            <person name="Copeland A."/>
            <person name="Lapidus A."/>
            <person name="Bruce D."/>
            <person name="Goodwin L."/>
            <person name="Pitluck S."/>
            <person name="Peters L."/>
            <person name="Kyrpides N."/>
            <person name="Mavromatis K."/>
            <person name="Ivanova N."/>
            <person name="Ovchinnikova G."/>
            <person name="Teshima H."/>
            <person name="Detter J.C."/>
            <person name="Tapia R."/>
            <person name="Han C."/>
            <person name="Land M."/>
            <person name="Hauser L."/>
            <person name="Markowitz V."/>
            <person name="Cheng J.-F."/>
            <person name="Hugenholtz P."/>
            <person name="Woyke T."/>
            <person name="Wu D."/>
            <person name="Gronow S."/>
            <person name="Wellnitz S."/>
            <person name="Brambilla E."/>
            <person name="Klenk H.-P."/>
            <person name="Eisen J.A."/>
        </authorList>
    </citation>
    <scope>NUCLEOTIDE SEQUENCE [LARGE SCALE GENOMIC DNA]</scope>
    <source>
        <strain evidence="2">ATCC 33096 / DSM 2489 / 6091</strain>
    </source>
</reference>
<sequence>MFDYILFDFDGTLMDTSKGVFNSFDKVVAHYGLKIDRAVYSTMIGPPLKESFSKTLKLPENEIQNAMQVYRDYYAEKGMFEAELYSGVVELIKNLRAAEKKIFVATSKPEVYAKQILERKGILSLFDFVGGSDLEEKSRVEKCDVVKYVLESNGISDEKEKCILIGDRHYDVDGAHSAGIKCAGILWGFGTKEEFENCGADFIFEFPKNVEVFLIQK</sequence>
<evidence type="ECO:0000313" key="1">
    <source>
        <dbReference type="EMBL" id="AEB15092.1"/>
    </source>
</evidence>
<dbReference type="RefSeq" id="WP_013702344.1">
    <property type="nucleotide sequence ID" value="NC_015385.1"/>
</dbReference>
<dbReference type="KEGG" id="tsu:Tresu_2223"/>
<keyword evidence="1" id="KW-0378">Hydrolase</keyword>
<dbReference type="GO" id="GO:0005829">
    <property type="term" value="C:cytosol"/>
    <property type="evidence" value="ECO:0007669"/>
    <property type="project" value="TreeGrafter"/>
</dbReference>
<dbReference type="Pfam" id="PF13419">
    <property type="entry name" value="HAD_2"/>
    <property type="match status" value="1"/>
</dbReference>
<dbReference type="InterPro" id="IPR023214">
    <property type="entry name" value="HAD_sf"/>
</dbReference>
<dbReference type="eggNOG" id="COG0546">
    <property type="taxonomic scope" value="Bacteria"/>
</dbReference>
<dbReference type="Gene3D" id="1.10.150.240">
    <property type="entry name" value="Putative phosphatase, domain 2"/>
    <property type="match status" value="1"/>
</dbReference>
<dbReference type="InterPro" id="IPR023198">
    <property type="entry name" value="PGP-like_dom2"/>
</dbReference>
<organism evidence="1 2">
    <name type="scientific">Treponema succinifaciens (strain ATCC 33096 / DSM 2489 / 6091)</name>
    <dbReference type="NCBI Taxonomy" id="869209"/>
    <lineage>
        <taxon>Bacteria</taxon>
        <taxon>Pseudomonadati</taxon>
        <taxon>Spirochaetota</taxon>
        <taxon>Spirochaetia</taxon>
        <taxon>Spirochaetales</taxon>
        <taxon>Treponemataceae</taxon>
        <taxon>Treponema</taxon>
    </lineage>
</organism>
<evidence type="ECO:0000313" key="2">
    <source>
        <dbReference type="Proteomes" id="UP000006852"/>
    </source>
</evidence>
<gene>
    <name evidence="1" type="ordered locus">Tresu_2223</name>
</gene>
<dbReference type="Proteomes" id="UP000006852">
    <property type="component" value="Chromosome"/>
</dbReference>
<dbReference type="SFLD" id="SFLDS00003">
    <property type="entry name" value="Haloacid_Dehalogenase"/>
    <property type="match status" value="1"/>
</dbReference>
<dbReference type="InterPro" id="IPR041492">
    <property type="entry name" value="HAD_2"/>
</dbReference>
<dbReference type="GO" id="GO:0004713">
    <property type="term" value="F:protein tyrosine kinase activity"/>
    <property type="evidence" value="ECO:0007669"/>
    <property type="project" value="TreeGrafter"/>
</dbReference>
<protein>
    <submittedName>
        <fullName evidence="1">Haloacid dehalogenase domain protein hydrolase</fullName>
    </submittedName>
</protein>
<dbReference type="OrthoDB" id="9792518at2"/>
<dbReference type="AlphaFoldDB" id="F2NTN3"/>
<dbReference type="HOGENOM" id="CLU_045011_19_4_12"/>
<accession>F2NTN3</accession>
<dbReference type="InterPro" id="IPR036412">
    <property type="entry name" value="HAD-like_sf"/>
</dbReference>
<dbReference type="PANTHER" id="PTHR43434">
    <property type="entry name" value="PHOSPHOGLYCOLATE PHOSPHATASE"/>
    <property type="match status" value="1"/>
</dbReference>
<dbReference type="PANTHER" id="PTHR43434:SF20">
    <property type="entry name" value="5'-NUCLEOTIDASE"/>
    <property type="match status" value="1"/>
</dbReference>